<evidence type="ECO:0000256" key="3">
    <source>
        <dbReference type="ARBA" id="ARBA00023002"/>
    </source>
</evidence>
<dbReference type="EMBL" id="DXBM01000070">
    <property type="protein sequence ID" value="HIZ47032.1"/>
    <property type="molecule type" value="Genomic_DNA"/>
</dbReference>
<dbReference type="SUPFAM" id="SSF51412">
    <property type="entry name" value="Inosine monophosphate dehydrogenase (IMPDH)"/>
    <property type="match status" value="1"/>
</dbReference>
<reference evidence="4" key="2">
    <citation type="submission" date="2021-04" db="EMBL/GenBank/DDBJ databases">
        <authorList>
            <person name="Gilroy R."/>
        </authorList>
    </citation>
    <scope>NUCLEOTIDE SEQUENCE</scope>
    <source>
        <strain evidence="4">ChiHjej12B11-14209</strain>
    </source>
</reference>
<dbReference type="CDD" id="cd04730">
    <property type="entry name" value="NPD_like"/>
    <property type="match status" value="1"/>
</dbReference>
<dbReference type="PANTHER" id="PTHR32332">
    <property type="entry name" value="2-NITROPROPANE DIOXYGENASE"/>
    <property type="match status" value="1"/>
</dbReference>
<comment type="caution">
    <text evidence="4">The sequence shown here is derived from an EMBL/GenBank/DDBJ whole genome shotgun (WGS) entry which is preliminary data.</text>
</comment>
<evidence type="ECO:0000256" key="2">
    <source>
        <dbReference type="ARBA" id="ARBA00022643"/>
    </source>
</evidence>
<name>A0A9D2JF62_9ACTN</name>
<sequence length="250" mass="25986">KPFGVNVMLMSPFADEVAQVVIDEHVPVVVTGAGNPTKYMKAWNEAGIKVIPVVASVALAKLVQRAGAAAVVAEGTESGGHIGETTTMALVPQVVDAVKIPVIAAGGIADGRGVAAALMLGAVGVQVGTRFLVADECTVSDQYKDMVLKANDIATRATGRSTGHPVRALKNPFSNKYFQMESAGASEEELNALGTGALRKAAKEGDYEHGSFLCGQIAGMVRERQSALEIVDDLVNGAEKVLSGATQWVR</sequence>
<evidence type="ECO:0000256" key="1">
    <source>
        <dbReference type="ARBA" id="ARBA00022630"/>
    </source>
</evidence>
<gene>
    <name evidence="4" type="ORF">IAA19_08470</name>
</gene>
<keyword evidence="4" id="KW-0503">Monooxygenase</keyword>
<evidence type="ECO:0000313" key="4">
    <source>
        <dbReference type="EMBL" id="HIZ47032.1"/>
    </source>
</evidence>
<organism evidence="4 5">
    <name type="scientific">Candidatus Olsenella pullistercoris</name>
    <dbReference type="NCBI Taxonomy" id="2838712"/>
    <lineage>
        <taxon>Bacteria</taxon>
        <taxon>Bacillati</taxon>
        <taxon>Actinomycetota</taxon>
        <taxon>Coriobacteriia</taxon>
        <taxon>Coriobacteriales</taxon>
        <taxon>Atopobiaceae</taxon>
        <taxon>Olsenella</taxon>
    </lineage>
</organism>
<keyword evidence="1" id="KW-0285">Flavoprotein</keyword>
<protein>
    <submittedName>
        <fullName evidence="4">Nitronate monooxygenase</fullName>
    </submittedName>
</protein>
<dbReference type="Pfam" id="PF03060">
    <property type="entry name" value="NMO"/>
    <property type="match status" value="1"/>
</dbReference>
<accession>A0A9D2JF62</accession>
<dbReference type="InterPro" id="IPR013785">
    <property type="entry name" value="Aldolase_TIM"/>
</dbReference>
<feature type="non-terminal residue" evidence="4">
    <location>
        <position position="1"/>
    </location>
</feature>
<dbReference type="InterPro" id="IPR004136">
    <property type="entry name" value="NMO"/>
</dbReference>
<keyword evidence="2" id="KW-0288">FMN</keyword>
<evidence type="ECO:0000313" key="5">
    <source>
        <dbReference type="Proteomes" id="UP000824062"/>
    </source>
</evidence>
<dbReference type="Gene3D" id="3.20.20.70">
    <property type="entry name" value="Aldolase class I"/>
    <property type="match status" value="1"/>
</dbReference>
<dbReference type="Proteomes" id="UP000824062">
    <property type="component" value="Unassembled WGS sequence"/>
</dbReference>
<dbReference type="AlphaFoldDB" id="A0A9D2JF62"/>
<keyword evidence="3" id="KW-0560">Oxidoreductase</keyword>
<reference evidence="4" key="1">
    <citation type="journal article" date="2021" name="PeerJ">
        <title>Extensive microbial diversity within the chicken gut microbiome revealed by metagenomics and culture.</title>
        <authorList>
            <person name="Gilroy R."/>
            <person name="Ravi A."/>
            <person name="Getino M."/>
            <person name="Pursley I."/>
            <person name="Horton D.L."/>
            <person name="Alikhan N.F."/>
            <person name="Baker D."/>
            <person name="Gharbi K."/>
            <person name="Hall N."/>
            <person name="Watson M."/>
            <person name="Adriaenssens E.M."/>
            <person name="Foster-Nyarko E."/>
            <person name="Jarju S."/>
            <person name="Secka A."/>
            <person name="Antonio M."/>
            <person name="Oren A."/>
            <person name="Chaudhuri R.R."/>
            <person name="La Ragione R."/>
            <person name="Hildebrand F."/>
            <person name="Pallen M.J."/>
        </authorList>
    </citation>
    <scope>NUCLEOTIDE SEQUENCE</scope>
    <source>
        <strain evidence="4">ChiHjej12B11-14209</strain>
    </source>
</reference>
<dbReference type="PANTHER" id="PTHR32332:SF20">
    <property type="entry name" value="2-NITROPROPANE DIOXYGENASE-LIKE PROTEIN"/>
    <property type="match status" value="1"/>
</dbReference>
<proteinExistence type="predicted"/>
<dbReference type="GO" id="GO:0018580">
    <property type="term" value="F:nitronate monooxygenase activity"/>
    <property type="evidence" value="ECO:0007669"/>
    <property type="project" value="InterPro"/>
</dbReference>